<dbReference type="PRINTS" id="PR00039">
    <property type="entry name" value="HTHLYSR"/>
</dbReference>
<keyword evidence="4" id="KW-0010">Activator</keyword>
<gene>
    <name evidence="7" type="ORF">SAMN05660710_03738</name>
</gene>
<dbReference type="AlphaFoldDB" id="A0A1G5K7E7"/>
<dbReference type="InterPro" id="IPR005119">
    <property type="entry name" value="LysR_subst-bd"/>
</dbReference>
<dbReference type="Proteomes" id="UP000199502">
    <property type="component" value="Unassembled WGS sequence"/>
</dbReference>
<feature type="domain" description="HTH lysR-type" evidence="6">
    <location>
        <begin position="6"/>
        <end position="63"/>
    </location>
</feature>
<dbReference type="Pfam" id="PF03466">
    <property type="entry name" value="LysR_substrate"/>
    <property type="match status" value="1"/>
</dbReference>
<dbReference type="InterPro" id="IPR036388">
    <property type="entry name" value="WH-like_DNA-bd_sf"/>
</dbReference>
<dbReference type="STRING" id="336292.SAMN05660710_03738"/>
<keyword evidence="2" id="KW-0805">Transcription regulation</keyword>
<evidence type="ECO:0000256" key="2">
    <source>
        <dbReference type="ARBA" id="ARBA00023015"/>
    </source>
</evidence>
<dbReference type="GO" id="GO:0003700">
    <property type="term" value="F:DNA-binding transcription factor activity"/>
    <property type="evidence" value="ECO:0007669"/>
    <property type="project" value="InterPro"/>
</dbReference>
<dbReference type="InterPro" id="IPR058163">
    <property type="entry name" value="LysR-type_TF_proteobact-type"/>
</dbReference>
<comment type="similarity">
    <text evidence="1">Belongs to the LysR transcriptional regulatory family.</text>
</comment>
<keyword evidence="3" id="KW-0238">DNA-binding</keyword>
<dbReference type="EMBL" id="FMVT01000024">
    <property type="protein sequence ID" value="SCY96447.1"/>
    <property type="molecule type" value="Genomic_DNA"/>
</dbReference>
<keyword evidence="5" id="KW-0804">Transcription</keyword>
<reference evidence="7 8" key="1">
    <citation type="submission" date="2016-10" db="EMBL/GenBank/DDBJ databases">
        <authorList>
            <person name="de Groot N.N."/>
        </authorList>
    </citation>
    <scope>NUCLEOTIDE SEQUENCE [LARGE SCALE GENOMIC DNA]</scope>
    <source>
        <strain evidence="7 8">CGMCC 1.8925</strain>
    </source>
</reference>
<dbReference type="PANTHER" id="PTHR30537">
    <property type="entry name" value="HTH-TYPE TRANSCRIPTIONAL REGULATOR"/>
    <property type="match status" value="1"/>
</dbReference>
<dbReference type="SUPFAM" id="SSF46785">
    <property type="entry name" value="Winged helix' DNA-binding domain"/>
    <property type="match status" value="1"/>
</dbReference>
<evidence type="ECO:0000256" key="4">
    <source>
        <dbReference type="ARBA" id="ARBA00023159"/>
    </source>
</evidence>
<dbReference type="GO" id="GO:0043565">
    <property type="term" value="F:sequence-specific DNA binding"/>
    <property type="evidence" value="ECO:0007669"/>
    <property type="project" value="TreeGrafter"/>
</dbReference>
<dbReference type="InterPro" id="IPR036390">
    <property type="entry name" value="WH_DNA-bd_sf"/>
</dbReference>
<evidence type="ECO:0000313" key="8">
    <source>
        <dbReference type="Proteomes" id="UP000199502"/>
    </source>
</evidence>
<dbReference type="InterPro" id="IPR000847">
    <property type="entry name" value="LysR_HTH_N"/>
</dbReference>
<protein>
    <submittedName>
        <fullName evidence="7">LysR family transcriptional regulator, regulator of gene expression of beta-lactamase</fullName>
    </submittedName>
</protein>
<evidence type="ECO:0000259" key="6">
    <source>
        <dbReference type="PROSITE" id="PS50931"/>
    </source>
</evidence>
<dbReference type="FunFam" id="1.10.10.10:FF:000001">
    <property type="entry name" value="LysR family transcriptional regulator"/>
    <property type="match status" value="1"/>
</dbReference>
<evidence type="ECO:0000256" key="3">
    <source>
        <dbReference type="ARBA" id="ARBA00023125"/>
    </source>
</evidence>
<dbReference type="Gene3D" id="1.10.10.10">
    <property type="entry name" value="Winged helix-like DNA-binding domain superfamily/Winged helix DNA-binding domain"/>
    <property type="match status" value="1"/>
</dbReference>
<dbReference type="Gene3D" id="3.40.190.10">
    <property type="entry name" value="Periplasmic binding protein-like II"/>
    <property type="match status" value="2"/>
</dbReference>
<dbReference type="PANTHER" id="PTHR30537:SF70">
    <property type="entry name" value="HTH-TYPE TRANSCRIPTIONAL ACTIVATOR AMPR"/>
    <property type="match status" value="1"/>
</dbReference>
<organism evidence="7 8">
    <name type="scientific">Paracoccus tibetensis</name>
    <dbReference type="NCBI Taxonomy" id="336292"/>
    <lineage>
        <taxon>Bacteria</taxon>
        <taxon>Pseudomonadati</taxon>
        <taxon>Pseudomonadota</taxon>
        <taxon>Alphaproteobacteria</taxon>
        <taxon>Rhodobacterales</taxon>
        <taxon>Paracoccaceae</taxon>
        <taxon>Paracoccus</taxon>
    </lineage>
</organism>
<proteinExistence type="inferred from homology"/>
<dbReference type="GO" id="GO:0006351">
    <property type="term" value="P:DNA-templated transcription"/>
    <property type="evidence" value="ECO:0007669"/>
    <property type="project" value="TreeGrafter"/>
</dbReference>
<dbReference type="PROSITE" id="PS50931">
    <property type="entry name" value="HTH_LYSR"/>
    <property type="match status" value="1"/>
</dbReference>
<accession>A0A1G5K7E7</accession>
<evidence type="ECO:0000256" key="1">
    <source>
        <dbReference type="ARBA" id="ARBA00009437"/>
    </source>
</evidence>
<name>A0A1G5K7E7_9RHOB</name>
<dbReference type="SUPFAM" id="SSF53850">
    <property type="entry name" value="Periplasmic binding protein-like II"/>
    <property type="match status" value="1"/>
</dbReference>
<evidence type="ECO:0000313" key="7">
    <source>
        <dbReference type="EMBL" id="SCY96447.1"/>
    </source>
</evidence>
<evidence type="ECO:0000256" key="5">
    <source>
        <dbReference type="ARBA" id="ARBA00023163"/>
    </source>
</evidence>
<sequence length="295" mass="32334">MDRPNLPLNGLRAFEVAARQGSFTRAAIELRVTQAAVSQQIQRLEDLLGHRLFTRASSGLILTDIGAALYPVLTRNFDEIGEVLDRFQGGRYRETLHLGVVTTFAAGWLIPRLPSFEAAHPGISLRIFTHNNRIDIAKEGLHMAVRFGDRAAWPWLEAEPLAEAPLTPLCAPGLVPRLRVPQDLRAQRLLRSYRGDEWEAWFLAAGATCPPLEGPVLDSSVAMAELAAAGLGVALLPATMFTRQLEAGMLARPFDVDISAGRYWLAWPKGKALTPAMGQVRDWLVESGGLEQPSS</sequence>
<keyword evidence="8" id="KW-1185">Reference proteome</keyword>
<dbReference type="Pfam" id="PF00126">
    <property type="entry name" value="HTH_1"/>
    <property type="match status" value="1"/>
</dbReference>